<feature type="compositionally biased region" description="Basic residues" evidence="1">
    <location>
        <begin position="943"/>
        <end position="954"/>
    </location>
</feature>
<gene>
    <name evidence="2" type="ORF">CCMP2556_LOCUS20399</name>
</gene>
<sequence length="1104" mass="124182">MEAEEDPFVTVNRCPYLELLPPNTCDRRFPIRCLLRKSHAQPLGRVFEGSAPRKKVVDNFVRQHLKAVTHIAAAARAAAALSEHPPIQQGQHDVQNMSACQGLSPTHGESSRSGAFANEFLLWARFTKLAKSFTKHSYVYSIAEQEVKVHHEECEKVTGETDGQGRFICTMCQKNQLVQASLKSAIRFALKHWAARILQARLFKSDEAREEIQQEFRKTALYRYNQKRGDEILKQTDAQLQKWVRQAWLKVSKDCFTDELQAFVQSIVKPTLLVNVEECQGELRQLAHFYTSQLASGELSEISQVHCRIVKAVSSGRLMGHPAALGILLKCIDMQEKQEKGIENHRMRKMTDVEAGVINEAAVLLACNGASADLMKTLGFSKSMILRTYSRLDTLLEQGLPNPALALLFPEVTEQNEIVRMMDELLHRCQDYVRVFLFDGEACNQLLKSIIFGQLDAHHRRSVMDLKFFSKLTFGERPGLSVLPRCPIKSCFFDQDQIFAMQGPSHALKNTAAQICAEGKVVFFGKFMTDCSGMLANDLPLPAFNRKDGMSDRLTALLSSPMYLIPNEVLGVAEIDDVCIPWMKACAKKALAAALLLVSKCSGIETQDLEALYRKESVGDFFTYEEETREVDLLEHAYMEVECEEAMKAEHNEFQHVLTQIESVAQEEYADDENSDGDGEAPQPVDPDRLLPDGEDLINLTTCADSPSDDAPLPYPKTLEEEGFYAISQSNFWCGLWKLSVHLRCGNHGLDNLYLSKAEQVRKRSRALNWHQSLEHQLQEIRADEDEMLAGQRGSRVSKWIQHSKDVREKVGLSAPEKLQIGKVVVLNLGPTILPAPALVHTVWPRAKKSRPCSQEVAVSCLKTFRATILTGGEADQQEGNVLVPSSRTWMYGSEHLLAILDVNQDATNVDAGKIVLTDQSMSAITQIQALDVPDLPDGQRGSGKRKKRAGKGKLKGKLWSVASVRKSKKAVSTGTDGLPMPEEFRRSIPGRRVIRNTIMKAGEIESFRFSANPCFDKVTQKCLLKDRKDYDWKRFIEDVPFLFQSRFFQTRNAERFGRLVHQDISAIFKQLQGTKPDRKAYMTLIAECHDAKFGNGKLFSKLV</sequence>
<reference evidence="2 3" key="1">
    <citation type="submission" date="2024-02" db="EMBL/GenBank/DDBJ databases">
        <authorList>
            <person name="Chen Y."/>
            <person name="Shah S."/>
            <person name="Dougan E. K."/>
            <person name="Thang M."/>
            <person name="Chan C."/>
        </authorList>
    </citation>
    <scope>NUCLEOTIDE SEQUENCE [LARGE SCALE GENOMIC DNA]</scope>
</reference>
<proteinExistence type="predicted"/>
<organism evidence="2 3">
    <name type="scientific">Durusdinium trenchii</name>
    <dbReference type="NCBI Taxonomy" id="1381693"/>
    <lineage>
        <taxon>Eukaryota</taxon>
        <taxon>Sar</taxon>
        <taxon>Alveolata</taxon>
        <taxon>Dinophyceae</taxon>
        <taxon>Suessiales</taxon>
        <taxon>Symbiodiniaceae</taxon>
        <taxon>Durusdinium</taxon>
    </lineage>
</organism>
<dbReference type="EMBL" id="CAXAMN010011947">
    <property type="protein sequence ID" value="CAK9036730.1"/>
    <property type="molecule type" value="Genomic_DNA"/>
</dbReference>
<feature type="compositionally biased region" description="Acidic residues" evidence="1">
    <location>
        <begin position="668"/>
        <end position="679"/>
    </location>
</feature>
<dbReference type="Proteomes" id="UP001642484">
    <property type="component" value="Unassembled WGS sequence"/>
</dbReference>
<accession>A0ABP0LC39</accession>
<name>A0ABP0LC39_9DINO</name>
<protein>
    <submittedName>
        <fullName evidence="2">Uncharacterized protein</fullName>
    </submittedName>
</protein>
<evidence type="ECO:0000313" key="2">
    <source>
        <dbReference type="EMBL" id="CAK9036730.1"/>
    </source>
</evidence>
<comment type="caution">
    <text evidence="2">The sequence shown here is derived from an EMBL/GenBank/DDBJ whole genome shotgun (WGS) entry which is preliminary data.</text>
</comment>
<keyword evidence="3" id="KW-1185">Reference proteome</keyword>
<evidence type="ECO:0000313" key="3">
    <source>
        <dbReference type="Proteomes" id="UP001642484"/>
    </source>
</evidence>
<feature type="region of interest" description="Disordered" evidence="1">
    <location>
        <begin position="668"/>
        <end position="694"/>
    </location>
</feature>
<evidence type="ECO:0000256" key="1">
    <source>
        <dbReference type="SAM" id="MobiDB-lite"/>
    </source>
</evidence>
<feature type="region of interest" description="Disordered" evidence="1">
    <location>
        <begin position="935"/>
        <end position="954"/>
    </location>
</feature>